<accession>A0AAV0DGT8</accession>
<dbReference type="AlphaFoldDB" id="A0AAV0DGT8"/>
<gene>
    <name evidence="2" type="ORF">CEPIT_LOCUS14798</name>
    <name evidence="3" type="ORF">CEPIT_LOCUS27949</name>
</gene>
<name>A0AAV0DGT8_9ASTE</name>
<evidence type="ECO:0000313" key="2">
    <source>
        <dbReference type="EMBL" id="CAH9099144.1"/>
    </source>
</evidence>
<sequence length="472" mass="52433">MVKNRLIEDDDPMLTVRIWEALVKSFASQMKSTFTASSFVKETFTVGYPKLLSMIENLLERISRDTDVKGVPAALTSEAKDQMISAIEPFQTAFLALCLSRLSDLVNSVFSMSSRGSIPSKENIYRIISRIQEEIESVHMDARLTLLVLREINKALLLLSERAEYQISAGPEARQVTGPATSAQLKNFALCQHLQEVHARVSSLVAGLPTIASDVLSPALGTIYGVAGDSVTSLFQTMLDRLEASILKIHDQNFGTLGMDNNNASPYMEELQKSIVHFRSEFLSRLLPPSSSNPLSSSTETICTRLVRSVASRVLTFFIRHASLVRPLSESGKLRMARDMAELELVVGQNLFPVEQLGGPYRALRAFRPVIFLETSQLESSPLIQDLPPSVILHHLFSRGPDELQSPMQRNKLSPLQYSLWMDSQGEDQIWRGIKAALDDYAAKVRIRGDKEFSPVYPLMLKLGSSVSGNES</sequence>
<protein>
    <recommendedName>
        <fullName evidence="1">Conserved oligomeric Golgi complex subunit 5 helical domain-containing protein</fullName>
    </recommendedName>
</protein>
<evidence type="ECO:0000313" key="4">
    <source>
        <dbReference type="Proteomes" id="UP001152523"/>
    </source>
</evidence>
<dbReference type="GO" id="GO:0006891">
    <property type="term" value="P:intra-Golgi vesicle-mediated transport"/>
    <property type="evidence" value="ECO:0007669"/>
    <property type="project" value="InterPro"/>
</dbReference>
<proteinExistence type="predicted"/>
<keyword evidence="4" id="KW-1185">Reference proteome</keyword>
<dbReference type="Pfam" id="PF20649">
    <property type="entry name" value="COG5_C"/>
    <property type="match status" value="1"/>
</dbReference>
<organism evidence="2 4">
    <name type="scientific">Cuscuta epithymum</name>
    <dbReference type="NCBI Taxonomy" id="186058"/>
    <lineage>
        <taxon>Eukaryota</taxon>
        <taxon>Viridiplantae</taxon>
        <taxon>Streptophyta</taxon>
        <taxon>Embryophyta</taxon>
        <taxon>Tracheophyta</taxon>
        <taxon>Spermatophyta</taxon>
        <taxon>Magnoliopsida</taxon>
        <taxon>eudicotyledons</taxon>
        <taxon>Gunneridae</taxon>
        <taxon>Pentapetalae</taxon>
        <taxon>asterids</taxon>
        <taxon>lamiids</taxon>
        <taxon>Solanales</taxon>
        <taxon>Convolvulaceae</taxon>
        <taxon>Cuscuteae</taxon>
        <taxon>Cuscuta</taxon>
        <taxon>Cuscuta subgen. Cuscuta</taxon>
    </lineage>
</organism>
<dbReference type="InterPro" id="IPR048485">
    <property type="entry name" value="COG5_helical"/>
</dbReference>
<evidence type="ECO:0000259" key="1">
    <source>
        <dbReference type="Pfam" id="PF20649"/>
    </source>
</evidence>
<dbReference type="InterPro" id="IPR019465">
    <property type="entry name" value="Cog5"/>
</dbReference>
<dbReference type="Proteomes" id="UP001152523">
    <property type="component" value="Unassembled WGS sequence"/>
</dbReference>
<dbReference type="PANTHER" id="PTHR13228">
    <property type="entry name" value="CONSERVED OLIGOMERIC GOLGI COMPLEX COMPONENT 5"/>
    <property type="match status" value="1"/>
</dbReference>
<comment type="caution">
    <text evidence="2">The sequence shown here is derived from an EMBL/GenBank/DDBJ whole genome shotgun (WGS) entry which is preliminary data.</text>
</comment>
<feature type="domain" description="Conserved oligomeric Golgi complex subunit 5 helical" evidence="1">
    <location>
        <begin position="15"/>
        <end position="58"/>
    </location>
</feature>
<evidence type="ECO:0000313" key="3">
    <source>
        <dbReference type="EMBL" id="CAH9126972.1"/>
    </source>
</evidence>
<dbReference type="GO" id="GO:0017119">
    <property type="term" value="C:Golgi transport complex"/>
    <property type="evidence" value="ECO:0007669"/>
    <property type="project" value="InterPro"/>
</dbReference>
<dbReference type="EMBL" id="CAMAPF010000104">
    <property type="protein sequence ID" value="CAH9099144.1"/>
    <property type="molecule type" value="Genomic_DNA"/>
</dbReference>
<dbReference type="PANTHER" id="PTHR13228:SF3">
    <property type="entry name" value="CONSERVED OLIGOMERIC GOLGI COMPLEX SUBUNIT 5"/>
    <property type="match status" value="1"/>
</dbReference>
<reference evidence="2" key="1">
    <citation type="submission" date="2022-07" db="EMBL/GenBank/DDBJ databases">
        <authorList>
            <person name="Macas J."/>
            <person name="Novak P."/>
            <person name="Neumann P."/>
        </authorList>
    </citation>
    <scope>NUCLEOTIDE SEQUENCE</scope>
</reference>
<dbReference type="EMBL" id="CAMAPF010000945">
    <property type="protein sequence ID" value="CAH9126972.1"/>
    <property type="molecule type" value="Genomic_DNA"/>
</dbReference>